<dbReference type="SUPFAM" id="SSF46689">
    <property type="entry name" value="Homeodomain-like"/>
    <property type="match status" value="1"/>
</dbReference>
<sequence>MSLGKRELKTAQNKQAILKSLLSRMSCEDFDLIKISDLCNDAAVSQASFFNYFPQKTDILIYYIQLWAVEMHWQITRVQKLTGLAAIEQLFADTAEICAAQPQLMAEIVSFQAKPHKSISASSLGAADKLVAYPDCEGISDINVEDLKALLSLYIQQAIEQSELPKACEVDNLLVSLCGIFFAVPTLFNLRPLNEIKAAYHQQFSLFKYGAAGKYV</sequence>
<dbReference type="Proteomes" id="UP000286482">
    <property type="component" value="Unassembled WGS sequence"/>
</dbReference>
<reference evidence="1 2" key="1">
    <citation type="submission" date="2018-09" db="EMBL/GenBank/DDBJ databases">
        <authorList>
            <person name="Wang Z."/>
        </authorList>
    </citation>
    <scope>NUCLEOTIDE SEQUENCE [LARGE SCALE GENOMIC DNA]</scope>
    <source>
        <strain evidence="1 2">ALS 81</strain>
    </source>
</reference>
<dbReference type="Gene3D" id="1.10.357.10">
    <property type="entry name" value="Tetracycline Repressor, domain 2"/>
    <property type="match status" value="1"/>
</dbReference>
<dbReference type="EMBL" id="RAQO01000005">
    <property type="protein sequence ID" value="RKF18709.1"/>
    <property type="molecule type" value="Genomic_DNA"/>
</dbReference>
<protein>
    <submittedName>
        <fullName evidence="1">TetR/AcrR family transcriptional regulator</fullName>
    </submittedName>
</protein>
<accession>A0A420ED97</accession>
<dbReference type="AlphaFoldDB" id="A0A420ED97"/>
<comment type="caution">
    <text evidence="1">The sequence shown here is derived from an EMBL/GenBank/DDBJ whole genome shotgun (WGS) entry which is preliminary data.</text>
</comment>
<dbReference type="OrthoDB" id="116240at2"/>
<organism evidence="1 2">
    <name type="scientific">Alginatibacterium sediminis</name>
    <dbReference type="NCBI Taxonomy" id="2164068"/>
    <lineage>
        <taxon>Bacteria</taxon>
        <taxon>Pseudomonadati</taxon>
        <taxon>Pseudomonadota</taxon>
        <taxon>Gammaproteobacteria</taxon>
        <taxon>Alteromonadales</taxon>
        <taxon>Alteromonadaceae</taxon>
        <taxon>Alginatibacterium</taxon>
    </lineage>
</organism>
<dbReference type="RefSeq" id="WP_120354788.1">
    <property type="nucleotide sequence ID" value="NZ_RAQO01000005.1"/>
</dbReference>
<proteinExistence type="predicted"/>
<name>A0A420ED97_9ALTE</name>
<gene>
    <name evidence="1" type="ORF">DBZ36_09930</name>
</gene>
<dbReference type="InterPro" id="IPR009057">
    <property type="entry name" value="Homeodomain-like_sf"/>
</dbReference>
<evidence type="ECO:0000313" key="2">
    <source>
        <dbReference type="Proteomes" id="UP000286482"/>
    </source>
</evidence>
<keyword evidence="2" id="KW-1185">Reference proteome</keyword>
<evidence type="ECO:0000313" key="1">
    <source>
        <dbReference type="EMBL" id="RKF18709.1"/>
    </source>
</evidence>